<protein>
    <recommendedName>
        <fullName evidence="2">Maspardin</fullName>
    </recommendedName>
</protein>
<feature type="transmembrane region" description="Helical" evidence="5">
    <location>
        <begin position="409"/>
        <end position="429"/>
    </location>
</feature>
<keyword evidence="3" id="KW-0963">Cytoplasm</keyword>
<evidence type="ECO:0000256" key="1">
    <source>
        <dbReference type="ARBA" id="ARBA00004496"/>
    </source>
</evidence>
<evidence type="ECO:0000256" key="2">
    <source>
        <dbReference type="ARBA" id="ARBA00020148"/>
    </source>
</evidence>
<feature type="domain" description="AB hydrolase-1" evidence="6">
    <location>
        <begin position="146"/>
        <end position="211"/>
    </location>
</feature>
<dbReference type="EMBL" id="OIVN01003802">
    <property type="protein sequence ID" value="SPD13684.1"/>
    <property type="molecule type" value="Genomic_DNA"/>
</dbReference>
<feature type="compositionally biased region" description="Acidic residues" evidence="4">
    <location>
        <begin position="339"/>
        <end position="348"/>
    </location>
</feature>
<dbReference type="InterPro" id="IPR000073">
    <property type="entry name" value="AB_hydrolase_1"/>
</dbReference>
<evidence type="ECO:0000259" key="6">
    <source>
        <dbReference type="Pfam" id="PF00561"/>
    </source>
</evidence>
<keyword evidence="5" id="KW-0472">Membrane</keyword>
<organism evidence="7">
    <name type="scientific">Fagus sylvatica</name>
    <name type="common">Beechnut</name>
    <dbReference type="NCBI Taxonomy" id="28930"/>
    <lineage>
        <taxon>Eukaryota</taxon>
        <taxon>Viridiplantae</taxon>
        <taxon>Streptophyta</taxon>
        <taxon>Embryophyta</taxon>
        <taxon>Tracheophyta</taxon>
        <taxon>Spermatophyta</taxon>
        <taxon>Magnoliopsida</taxon>
        <taxon>eudicotyledons</taxon>
        <taxon>Gunneridae</taxon>
        <taxon>Pentapetalae</taxon>
        <taxon>rosids</taxon>
        <taxon>fabids</taxon>
        <taxon>Fagales</taxon>
        <taxon>Fagaceae</taxon>
        <taxon>Fagus</taxon>
    </lineage>
</organism>
<reference evidence="7" key="1">
    <citation type="submission" date="2018-02" db="EMBL/GenBank/DDBJ databases">
        <authorList>
            <person name="Cohen D.B."/>
            <person name="Kent A.D."/>
        </authorList>
    </citation>
    <scope>NUCLEOTIDE SEQUENCE</scope>
</reference>
<dbReference type="PANTHER" id="PTHR15913:SF0">
    <property type="entry name" value="MASPARDIN"/>
    <property type="match status" value="1"/>
</dbReference>
<keyword evidence="5" id="KW-1133">Transmembrane helix</keyword>
<evidence type="ECO:0000313" key="7">
    <source>
        <dbReference type="EMBL" id="SPD13684.1"/>
    </source>
</evidence>
<keyword evidence="5" id="KW-0812">Transmembrane</keyword>
<feature type="compositionally biased region" description="Basic and acidic residues" evidence="4">
    <location>
        <begin position="349"/>
        <end position="358"/>
    </location>
</feature>
<dbReference type="GO" id="GO:0005737">
    <property type="term" value="C:cytoplasm"/>
    <property type="evidence" value="ECO:0007669"/>
    <property type="project" value="UniProtKB-SubCell"/>
</dbReference>
<evidence type="ECO:0000256" key="4">
    <source>
        <dbReference type="SAM" id="MobiDB-lite"/>
    </source>
</evidence>
<dbReference type="Pfam" id="PF00561">
    <property type="entry name" value="Abhydrolase_1"/>
    <property type="match status" value="1"/>
</dbReference>
<gene>
    <name evidence="7" type="ORF">FSB_LOCUS41566</name>
</gene>
<accession>A0A2N9HPU3</accession>
<dbReference type="AlphaFoldDB" id="A0A2N9HPU3"/>
<dbReference type="Gene3D" id="3.40.50.1820">
    <property type="entry name" value="alpha/beta hydrolase"/>
    <property type="match status" value="1"/>
</dbReference>
<evidence type="ECO:0000256" key="5">
    <source>
        <dbReference type="SAM" id="Phobius"/>
    </source>
</evidence>
<dbReference type="InterPro" id="IPR026151">
    <property type="entry name" value="Maspardin"/>
</dbReference>
<evidence type="ECO:0000256" key="3">
    <source>
        <dbReference type="ARBA" id="ARBA00022490"/>
    </source>
</evidence>
<comment type="subcellular location">
    <subcellularLocation>
        <location evidence="1">Cytoplasm</location>
    </subcellularLocation>
</comment>
<sequence length="435" mass="49381">MKGAFSAPGDYIYFKSQVPLHKIPIGTKQWRYYDFGPKVVPPLVCIPGTAGTADVYYKQIMSLSMKGYRVISVDIPRVWNHHEWIQAFEKFLDAIDVHHEHYSAMQAVMRMLGFSAFGVSVDVTSDFLGLWHISYNWCEPIMEEKIQAIHLYGTSLGGFLAQLFAQHRPRRVRSLILSNSFLDTHNFSAAMPWAPIVSWTPSFLLKRYVLTGIRDGPHEPFIADSVDFVVSQVETLSREDLASRLTLTVDAASVGSLLLADSFITIIDTNDYCAIPQQLKDQLSERYPGARRAYLKIEGPVFQWASTMWQLHLRRVGVEARPDLIQGISRGGSGGSPSEENDEREDPDDPPKDDKEATEGPSTDTQLHPAPESSESHSLDDQPLSNARVCHFVHEDMLLLFLPQLWEILFLYLFPLKLGALYITLNYFWKFRQVV</sequence>
<dbReference type="SUPFAM" id="SSF53474">
    <property type="entry name" value="alpha/beta-Hydrolases"/>
    <property type="match status" value="1"/>
</dbReference>
<feature type="region of interest" description="Disordered" evidence="4">
    <location>
        <begin position="325"/>
        <end position="382"/>
    </location>
</feature>
<name>A0A2N9HPU3_FAGSY</name>
<dbReference type="InterPro" id="IPR029058">
    <property type="entry name" value="AB_hydrolase_fold"/>
</dbReference>
<proteinExistence type="predicted"/>
<dbReference type="PANTHER" id="PTHR15913">
    <property type="entry name" value="ACID CLUSTER PROTEIN 33"/>
    <property type="match status" value="1"/>
</dbReference>